<accession>A0ABN1Y9E1</accession>
<keyword evidence="2" id="KW-0203">Cytokinin biosynthesis</keyword>
<dbReference type="SUPFAM" id="SSF102405">
    <property type="entry name" value="MCP/YpsA-like"/>
    <property type="match status" value="1"/>
</dbReference>
<dbReference type="NCBIfam" id="TIGR00730">
    <property type="entry name" value="Rossman fold protein, TIGR00730 family"/>
    <property type="match status" value="1"/>
</dbReference>
<dbReference type="PANTHER" id="PTHR31223:SF70">
    <property type="entry name" value="LOG FAMILY PROTEIN YJL055W"/>
    <property type="match status" value="1"/>
</dbReference>
<comment type="catalytic activity">
    <reaction evidence="2">
        <text>N(6)-(dimethylallyl)adenosine 5'-phosphate + H2O = N(6)-dimethylallyladenine + D-ribose 5-phosphate</text>
        <dbReference type="Rhea" id="RHEA:48560"/>
        <dbReference type="ChEBI" id="CHEBI:15377"/>
        <dbReference type="ChEBI" id="CHEBI:17660"/>
        <dbReference type="ChEBI" id="CHEBI:57526"/>
        <dbReference type="ChEBI" id="CHEBI:78346"/>
        <dbReference type="EC" id="3.2.2.n1"/>
    </reaction>
</comment>
<dbReference type="InterPro" id="IPR031100">
    <property type="entry name" value="LOG_fam"/>
</dbReference>
<dbReference type="Gene3D" id="3.40.50.450">
    <property type="match status" value="1"/>
</dbReference>
<gene>
    <name evidence="3" type="ORF">GCM10009613_56440</name>
</gene>
<keyword evidence="2" id="KW-0378">Hydrolase</keyword>
<dbReference type="PANTHER" id="PTHR31223">
    <property type="entry name" value="LOG FAMILY PROTEIN YJL055W"/>
    <property type="match status" value="1"/>
</dbReference>
<organism evidence="3 4">
    <name type="scientific">Pseudonocardia kongjuensis</name>
    <dbReference type="NCBI Taxonomy" id="102227"/>
    <lineage>
        <taxon>Bacteria</taxon>
        <taxon>Bacillati</taxon>
        <taxon>Actinomycetota</taxon>
        <taxon>Actinomycetes</taxon>
        <taxon>Pseudonocardiales</taxon>
        <taxon>Pseudonocardiaceae</taxon>
        <taxon>Pseudonocardia</taxon>
    </lineage>
</organism>
<protein>
    <recommendedName>
        <fullName evidence="2">Cytokinin riboside 5'-monophosphate phosphoribohydrolase</fullName>
        <ecNumber evidence="2">3.2.2.n1</ecNumber>
    </recommendedName>
</protein>
<dbReference type="EMBL" id="BAAAJK010000049">
    <property type="protein sequence ID" value="GAA1400013.1"/>
    <property type="molecule type" value="Genomic_DNA"/>
</dbReference>
<dbReference type="RefSeq" id="WP_344028130.1">
    <property type="nucleotide sequence ID" value="NZ_BAAAJK010000049.1"/>
</dbReference>
<evidence type="ECO:0000313" key="4">
    <source>
        <dbReference type="Proteomes" id="UP001501414"/>
    </source>
</evidence>
<evidence type="ECO:0000313" key="3">
    <source>
        <dbReference type="EMBL" id="GAA1400013.1"/>
    </source>
</evidence>
<dbReference type="Pfam" id="PF03641">
    <property type="entry name" value="Lysine_decarbox"/>
    <property type="match status" value="1"/>
</dbReference>
<dbReference type="Proteomes" id="UP001501414">
    <property type="component" value="Unassembled WGS sequence"/>
</dbReference>
<comment type="catalytic activity">
    <reaction evidence="2">
        <text>9-ribosyl-trans-zeatin 5'-phosphate + H2O = trans-zeatin + D-ribose 5-phosphate</text>
        <dbReference type="Rhea" id="RHEA:48564"/>
        <dbReference type="ChEBI" id="CHEBI:15377"/>
        <dbReference type="ChEBI" id="CHEBI:16522"/>
        <dbReference type="ChEBI" id="CHEBI:78346"/>
        <dbReference type="ChEBI" id="CHEBI:87947"/>
        <dbReference type="EC" id="3.2.2.n1"/>
    </reaction>
</comment>
<reference evidence="3 4" key="1">
    <citation type="journal article" date="2019" name="Int. J. Syst. Evol. Microbiol.">
        <title>The Global Catalogue of Microorganisms (GCM) 10K type strain sequencing project: providing services to taxonomists for standard genome sequencing and annotation.</title>
        <authorList>
            <consortium name="The Broad Institute Genomics Platform"/>
            <consortium name="The Broad Institute Genome Sequencing Center for Infectious Disease"/>
            <person name="Wu L."/>
            <person name="Ma J."/>
        </authorList>
    </citation>
    <scope>NUCLEOTIDE SEQUENCE [LARGE SCALE GENOMIC DNA]</scope>
    <source>
        <strain evidence="3 4">JCM 11896</strain>
    </source>
</reference>
<dbReference type="InterPro" id="IPR005269">
    <property type="entry name" value="LOG"/>
</dbReference>
<name>A0ABN1Y9E1_9PSEU</name>
<comment type="caution">
    <text evidence="3">The sequence shown here is derived from an EMBL/GenBank/DDBJ whole genome shotgun (WGS) entry which is preliminary data.</text>
</comment>
<sequence>MGPISTLCVFCGANPGRVPAYVAAARRLGALLADAGIGLVYGGASVGTMGELADAALERGGRVVGVIPEHQVADEIAHDGLTELHVVGSMHERKAMMAELSDGFVTLPGGIGTLEEFAEALTWSQLGLHAKPVGLLNTAGYYRDLLAFFDHAVAEGFLRAADRALVRSGPDPETLLAELRAAPAPADRRWRPVGDDR</sequence>
<evidence type="ECO:0000256" key="1">
    <source>
        <dbReference type="ARBA" id="ARBA00006763"/>
    </source>
</evidence>
<comment type="similarity">
    <text evidence="1 2">Belongs to the LOG family.</text>
</comment>
<keyword evidence="4" id="KW-1185">Reference proteome</keyword>
<evidence type="ECO:0000256" key="2">
    <source>
        <dbReference type="RuleBase" id="RU363015"/>
    </source>
</evidence>
<dbReference type="EC" id="3.2.2.n1" evidence="2"/>
<proteinExistence type="inferred from homology"/>